<dbReference type="SUPFAM" id="SSF52540">
    <property type="entry name" value="P-loop containing nucleoside triphosphate hydrolases"/>
    <property type="match status" value="1"/>
</dbReference>
<evidence type="ECO:0000313" key="2">
    <source>
        <dbReference type="EMBL" id="NBJ92311.1"/>
    </source>
</evidence>
<dbReference type="GO" id="GO:0005524">
    <property type="term" value="F:ATP binding"/>
    <property type="evidence" value="ECO:0007669"/>
    <property type="project" value="UniProtKB-KW"/>
</dbReference>
<comment type="caution">
    <text evidence="2">The sequence shown here is derived from an EMBL/GenBank/DDBJ whole genome shotgun (WGS) entry which is preliminary data.</text>
</comment>
<dbReference type="InterPro" id="IPR003959">
    <property type="entry name" value="ATPase_AAA_core"/>
</dbReference>
<accession>A0A9X5BE48</accession>
<name>A0A9X5BE48_9FIRM</name>
<dbReference type="GO" id="GO:0016887">
    <property type="term" value="F:ATP hydrolysis activity"/>
    <property type="evidence" value="ECO:0007669"/>
    <property type="project" value="InterPro"/>
</dbReference>
<dbReference type="InterPro" id="IPR027417">
    <property type="entry name" value="P-loop_NTPase"/>
</dbReference>
<evidence type="ECO:0000313" key="3">
    <source>
        <dbReference type="Proteomes" id="UP001154420"/>
    </source>
</evidence>
<proteinExistence type="predicted"/>
<gene>
    <name evidence="2" type="ORF">D5281_06800</name>
</gene>
<dbReference type="PANTHER" id="PTHR40396:SF1">
    <property type="entry name" value="ATPASE AAA-TYPE CORE DOMAIN-CONTAINING PROTEIN"/>
    <property type="match status" value="1"/>
</dbReference>
<dbReference type="CDD" id="cd00267">
    <property type="entry name" value="ABC_ATPase"/>
    <property type="match status" value="1"/>
</dbReference>
<keyword evidence="2" id="KW-0547">Nucleotide-binding</keyword>
<dbReference type="PANTHER" id="PTHR40396">
    <property type="entry name" value="ATPASE-LIKE PROTEIN"/>
    <property type="match status" value="1"/>
</dbReference>
<evidence type="ECO:0000259" key="1">
    <source>
        <dbReference type="Pfam" id="PF13304"/>
    </source>
</evidence>
<dbReference type="Gene3D" id="3.40.50.300">
    <property type="entry name" value="P-loop containing nucleotide triphosphate hydrolases"/>
    <property type="match status" value="1"/>
</dbReference>
<dbReference type="Pfam" id="PF13304">
    <property type="entry name" value="AAA_21"/>
    <property type="match status" value="2"/>
</dbReference>
<keyword evidence="3" id="KW-1185">Reference proteome</keyword>
<keyword evidence="2" id="KW-0067">ATP-binding</keyword>
<dbReference type="Proteomes" id="UP001154420">
    <property type="component" value="Unassembled WGS sequence"/>
</dbReference>
<dbReference type="EMBL" id="QZDT01000007">
    <property type="protein sequence ID" value="NBJ92311.1"/>
    <property type="molecule type" value="Genomic_DNA"/>
</dbReference>
<dbReference type="AlphaFoldDB" id="A0A9X5BE48"/>
<feature type="domain" description="ATPase AAA-type core" evidence="1">
    <location>
        <begin position="54"/>
        <end position="142"/>
    </location>
</feature>
<organism evidence="2 3">
    <name type="scientific">Parablautia muri</name>
    <dbReference type="NCBI Taxonomy" id="2320879"/>
    <lineage>
        <taxon>Bacteria</taxon>
        <taxon>Bacillati</taxon>
        <taxon>Bacillota</taxon>
        <taxon>Clostridia</taxon>
        <taxon>Lachnospirales</taxon>
        <taxon>Lachnospiraceae</taxon>
        <taxon>Parablautia</taxon>
    </lineage>
</organism>
<reference evidence="2" key="1">
    <citation type="submission" date="2018-09" db="EMBL/GenBank/DDBJ databases">
        <title>Murine metabolic-syndrome-specific gut microbial biobank.</title>
        <authorList>
            <person name="Liu C."/>
        </authorList>
    </citation>
    <scope>NUCLEOTIDE SEQUENCE</scope>
    <source>
        <strain evidence="2">D42-62</strain>
    </source>
</reference>
<protein>
    <submittedName>
        <fullName evidence="2">ATP-binding protein</fullName>
    </submittedName>
</protein>
<feature type="domain" description="ATPase AAA-type core" evidence="1">
    <location>
        <begin position="301"/>
        <end position="394"/>
    </location>
</feature>
<sequence>MLMRFSISNFLSFGYRTDETGEIVPTEYYLYAGRTEQHKERIIHYKDRKVLKFSSIYGANASGKTNLIRGIDAGKQIVLNTMDGTDFQDKFCRTSSANASNPTLFEYEFTIEDRCFAYGFSVNLKDRVTLSEWLYEMKAAEEYVLFERIAEGGQYYFDEGLFGNTENCEQFHFFIKDANRIGTTLLLYEIKRRKMDEDDFILFNKIYDWFQYKLVVIYPETKIGASYFLFGSDNTKLVNILKYLDTGITGYSMGVMNEAAFKEYFPNESLAEKFLRNPNADKGTKSRGILNFGDTLFELEYDETGTKKIAKLMFQHGMDENKYEYGEESDGTKRMIELLDVILNDDEEKVFVIDELDRSLHPQMTIKFVETFLKFSEEKTTQLIITTHESNLMDLNILRRDEIWFAEKGKNNNTNLYTLEKFKIRFDKVVAKDYLAGRYGAVPVFKDFEYVWGEHFGKAELKNS</sequence>